<evidence type="ECO:0000313" key="2">
    <source>
        <dbReference type="Proteomes" id="UP000499080"/>
    </source>
</evidence>
<dbReference type="AlphaFoldDB" id="A0A4Y2U483"/>
<accession>A0A4Y2U483</accession>
<gene>
    <name evidence="1" type="ORF">AVEN_176259_1</name>
</gene>
<dbReference type="Proteomes" id="UP000499080">
    <property type="component" value="Unassembled WGS sequence"/>
</dbReference>
<proteinExistence type="predicted"/>
<sequence>MISQDLVSVYKLGVSRLSNRSLTLDQFGLILSLCTVPQSTLAGAGEWAGSGSGEIRSCSSSYTVMGFCLLVSVCIAYDIDLRGC</sequence>
<dbReference type="EMBL" id="BGPR01032744">
    <property type="protein sequence ID" value="GBO06397.1"/>
    <property type="molecule type" value="Genomic_DNA"/>
</dbReference>
<name>A0A4Y2U483_ARAVE</name>
<keyword evidence="2" id="KW-1185">Reference proteome</keyword>
<reference evidence="1 2" key="1">
    <citation type="journal article" date="2019" name="Sci. Rep.">
        <title>Orb-weaving spider Araneus ventricosus genome elucidates the spidroin gene catalogue.</title>
        <authorList>
            <person name="Kono N."/>
            <person name="Nakamura H."/>
            <person name="Ohtoshi R."/>
            <person name="Moran D.A.P."/>
            <person name="Shinohara A."/>
            <person name="Yoshida Y."/>
            <person name="Fujiwara M."/>
            <person name="Mori M."/>
            <person name="Tomita M."/>
            <person name="Arakawa K."/>
        </authorList>
    </citation>
    <scope>NUCLEOTIDE SEQUENCE [LARGE SCALE GENOMIC DNA]</scope>
</reference>
<protein>
    <submittedName>
        <fullName evidence="1">Uncharacterized protein</fullName>
    </submittedName>
</protein>
<evidence type="ECO:0000313" key="1">
    <source>
        <dbReference type="EMBL" id="GBO06397.1"/>
    </source>
</evidence>
<comment type="caution">
    <text evidence="1">The sequence shown here is derived from an EMBL/GenBank/DDBJ whole genome shotgun (WGS) entry which is preliminary data.</text>
</comment>
<organism evidence="1 2">
    <name type="scientific">Araneus ventricosus</name>
    <name type="common">Orbweaver spider</name>
    <name type="synonym">Epeira ventricosa</name>
    <dbReference type="NCBI Taxonomy" id="182803"/>
    <lineage>
        <taxon>Eukaryota</taxon>
        <taxon>Metazoa</taxon>
        <taxon>Ecdysozoa</taxon>
        <taxon>Arthropoda</taxon>
        <taxon>Chelicerata</taxon>
        <taxon>Arachnida</taxon>
        <taxon>Araneae</taxon>
        <taxon>Araneomorphae</taxon>
        <taxon>Entelegynae</taxon>
        <taxon>Araneoidea</taxon>
        <taxon>Araneidae</taxon>
        <taxon>Araneus</taxon>
    </lineage>
</organism>